<sequence length="569" mass="64581">MKASRMLISTLKEAPNEAKIDSHVLLLRAGMIKNEVAGVYNYLPMGLRVLNKIQAIIKDEMDKAGSQEILCSALQPKELWVESGRWMKYGPELMRLKDRHDREFCLGPTHEEIFTSIARDLIKSPKQLPIILYQIQTKYRDEFRPRFGLIRSREFIMKDAYSFDKDEAGLEESYKLMYDTYSKIFTRFNLKFVPVLADTGNIGGNGSHQFMALSDIGESTIIYCEDNHYAADQEKASTMLDGYKGLKEAPIEKVATPNHATIEELVEFLGEDSKNMAKTMIYHDFMNEKFIVAMVRADKDINEIKLVNESGSNENYLRLATDEEIASLGIVKGFIGPVNLQAKLDIYVDEELEAMDGFYVGANEKDYHLKNVKFGRDFTGKVCDLRLAKEGLMCPICGKPLKSARGIEVGQVFKLQTKYSKAMNCTYVNEKGENVPMVMGCYGIGVTRTFQSIVEQYHDEFGIKWPLNVAPYHAVVLPVKYSLPEQMELSDKIHEMLESNGVEVVLDDRNQGLGFKAKDWELIGVPFQIIVGKRALEGIVELKDRQTLAKEEVTYQEAVERIIAAVKNI</sequence>
<evidence type="ECO:0000256" key="6">
    <source>
        <dbReference type="ARBA" id="ARBA00022840"/>
    </source>
</evidence>
<comment type="similarity">
    <text evidence="10">Belongs to the class-II aminoacyl-tRNA synthetase family. ProS type 1 subfamily.</text>
</comment>
<comment type="domain">
    <text evidence="10">Consists of three domains: the N-terminal catalytic domain, the editing domain and the C-terminal anticodon-binding domain.</text>
</comment>
<dbReference type="EC" id="6.1.1.15" evidence="10"/>
<dbReference type="HAMAP" id="MF_01569">
    <property type="entry name" value="Pro_tRNA_synth_type1"/>
    <property type="match status" value="1"/>
</dbReference>
<dbReference type="SUPFAM" id="SSF55826">
    <property type="entry name" value="YbaK/ProRS associated domain"/>
    <property type="match status" value="1"/>
</dbReference>
<dbReference type="InterPro" id="IPR033730">
    <property type="entry name" value="ProRS_core_prok"/>
</dbReference>
<evidence type="ECO:0000313" key="13">
    <source>
        <dbReference type="Proteomes" id="UP000266506"/>
    </source>
</evidence>
<dbReference type="AlphaFoldDB" id="A0A397QTX5"/>
<name>A0A397QTX5_9MOLU</name>
<dbReference type="Gene3D" id="3.90.960.10">
    <property type="entry name" value="YbaK/aminoacyl-tRNA synthetase-associated domain"/>
    <property type="match status" value="1"/>
</dbReference>
<keyword evidence="8 10" id="KW-0030">Aminoacyl-tRNA synthetase</keyword>
<dbReference type="GO" id="GO:0002161">
    <property type="term" value="F:aminoacyl-tRNA deacylase activity"/>
    <property type="evidence" value="ECO:0007669"/>
    <property type="project" value="InterPro"/>
</dbReference>
<organism evidence="12 13">
    <name type="scientific">Anaeroplasma bactoclasticum</name>
    <dbReference type="NCBI Taxonomy" id="2088"/>
    <lineage>
        <taxon>Bacteria</taxon>
        <taxon>Bacillati</taxon>
        <taxon>Mycoplasmatota</taxon>
        <taxon>Mollicutes</taxon>
        <taxon>Anaeroplasmatales</taxon>
        <taxon>Anaeroplasmataceae</taxon>
        <taxon>Anaeroplasma</taxon>
    </lineage>
</organism>
<feature type="domain" description="Aminoacyl-transfer RNA synthetases class-II family profile" evidence="11">
    <location>
        <begin position="38"/>
        <end position="478"/>
    </location>
</feature>
<dbReference type="InterPro" id="IPR050062">
    <property type="entry name" value="Pro-tRNA_synthetase"/>
</dbReference>
<evidence type="ECO:0000256" key="10">
    <source>
        <dbReference type="HAMAP-Rule" id="MF_01569"/>
    </source>
</evidence>
<dbReference type="CDD" id="cd04334">
    <property type="entry name" value="ProRS-INS"/>
    <property type="match status" value="1"/>
</dbReference>
<dbReference type="Pfam" id="PF04073">
    <property type="entry name" value="tRNA_edit"/>
    <property type="match status" value="1"/>
</dbReference>
<dbReference type="InterPro" id="IPR004154">
    <property type="entry name" value="Anticodon-bd"/>
</dbReference>
<dbReference type="InterPro" id="IPR002314">
    <property type="entry name" value="aa-tRNA-synt_IIb"/>
</dbReference>
<dbReference type="Proteomes" id="UP000266506">
    <property type="component" value="Unassembled WGS sequence"/>
</dbReference>
<dbReference type="FunCoup" id="A0A397QTX5">
    <property type="interactions" value="270"/>
</dbReference>
<dbReference type="NCBIfam" id="TIGR00409">
    <property type="entry name" value="proS_fam_II"/>
    <property type="match status" value="1"/>
</dbReference>
<dbReference type="GO" id="GO:0006433">
    <property type="term" value="P:prolyl-tRNA aminoacylation"/>
    <property type="evidence" value="ECO:0007669"/>
    <property type="project" value="UniProtKB-UniRule"/>
</dbReference>
<keyword evidence="4 10" id="KW-0436">Ligase</keyword>
<dbReference type="GO" id="GO:0005524">
    <property type="term" value="F:ATP binding"/>
    <property type="evidence" value="ECO:0007669"/>
    <property type="project" value="UniProtKB-UniRule"/>
</dbReference>
<dbReference type="InterPro" id="IPR004500">
    <property type="entry name" value="Pro-tRNA-synth_IIa_bac-type"/>
</dbReference>
<dbReference type="InterPro" id="IPR023717">
    <property type="entry name" value="Pro-tRNA-Synthase_IIa_type1"/>
</dbReference>
<dbReference type="SUPFAM" id="SSF52954">
    <property type="entry name" value="Class II aaRS ABD-related"/>
    <property type="match status" value="1"/>
</dbReference>
<dbReference type="OrthoDB" id="9809052at2"/>
<protein>
    <recommendedName>
        <fullName evidence="10">Proline--tRNA ligase</fullName>
        <ecNumber evidence="10">6.1.1.15</ecNumber>
    </recommendedName>
    <alternativeName>
        <fullName evidence="10">Prolyl-tRNA synthetase</fullName>
        <shortName evidence="10">ProRS</shortName>
    </alternativeName>
</protein>
<dbReference type="Pfam" id="PF00587">
    <property type="entry name" value="tRNA-synt_2b"/>
    <property type="match status" value="1"/>
</dbReference>
<comment type="function">
    <text evidence="10">Catalyzes the attachment of proline to tRNA(Pro) in a two-step reaction: proline is first activated by ATP to form Pro-AMP and then transferred to the acceptor end of tRNA(Pro). As ProRS can inadvertently accommodate and process non-cognate amino acids such as alanine and cysteine, to avoid such errors it has two additional distinct editing activities against alanine. One activity is designated as 'pretransfer' editing and involves the tRNA(Pro)-independent hydrolysis of activated Ala-AMP. The other activity is designated 'posttransfer' editing and involves deacylation of mischarged Ala-tRNA(Pro). The misacylated Cys-tRNA(Pro) is not edited by ProRS.</text>
</comment>
<dbReference type="InterPro" id="IPR045864">
    <property type="entry name" value="aa-tRNA-synth_II/BPL/LPL"/>
</dbReference>
<evidence type="ECO:0000256" key="9">
    <source>
        <dbReference type="ARBA" id="ARBA00047671"/>
    </source>
</evidence>
<keyword evidence="6 10" id="KW-0067">ATP-binding</keyword>
<reference evidence="12 13" key="1">
    <citation type="submission" date="2018-08" db="EMBL/GenBank/DDBJ databases">
        <title>Genomic Encyclopedia of Archaeal and Bacterial Type Strains, Phase II (KMG-II): from individual species to whole genera.</title>
        <authorList>
            <person name="Goeker M."/>
        </authorList>
    </citation>
    <scope>NUCLEOTIDE SEQUENCE [LARGE SCALE GENOMIC DNA]</scope>
    <source>
        <strain evidence="12 13">ATCC 27112</strain>
    </source>
</reference>
<dbReference type="PANTHER" id="PTHR42753">
    <property type="entry name" value="MITOCHONDRIAL RIBOSOME PROTEIN L39/PROLYL-TRNA LIGASE FAMILY MEMBER"/>
    <property type="match status" value="1"/>
</dbReference>
<dbReference type="Gene3D" id="3.30.930.10">
    <property type="entry name" value="Bira Bifunctional Protein, Domain 2"/>
    <property type="match status" value="2"/>
</dbReference>
<dbReference type="Gene3D" id="3.40.50.800">
    <property type="entry name" value="Anticodon-binding domain"/>
    <property type="match status" value="1"/>
</dbReference>
<dbReference type="GO" id="GO:0005829">
    <property type="term" value="C:cytosol"/>
    <property type="evidence" value="ECO:0007669"/>
    <property type="project" value="TreeGrafter"/>
</dbReference>
<dbReference type="EMBL" id="QXEV01000032">
    <property type="protein sequence ID" value="RIA64883.1"/>
    <property type="molecule type" value="Genomic_DNA"/>
</dbReference>
<evidence type="ECO:0000256" key="5">
    <source>
        <dbReference type="ARBA" id="ARBA00022741"/>
    </source>
</evidence>
<keyword evidence="7 10" id="KW-0648">Protein biosynthesis</keyword>
<dbReference type="CDD" id="cd00861">
    <property type="entry name" value="ProRS_anticodon_short"/>
    <property type="match status" value="1"/>
</dbReference>
<dbReference type="RefSeq" id="WP_119016877.1">
    <property type="nucleotide sequence ID" value="NZ_QXEV01000032.1"/>
</dbReference>
<evidence type="ECO:0000256" key="1">
    <source>
        <dbReference type="ARBA" id="ARBA00004496"/>
    </source>
</evidence>
<gene>
    <name evidence="10" type="primary">proS</name>
    <name evidence="12" type="ORF">EI71_01807</name>
</gene>
<evidence type="ECO:0000259" key="11">
    <source>
        <dbReference type="PROSITE" id="PS50862"/>
    </source>
</evidence>
<dbReference type="NCBIfam" id="NF006625">
    <property type="entry name" value="PRK09194.1"/>
    <property type="match status" value="1"/>
</dbReference>
<keyword evidence="3 10" id="KW-0963">Cytoplasm</keyword>
<dbReference type="InParanoid" id="A0A397QTX5"/>
<accession>A0A397QTX5</accession>
<dbReference type="InterPro" id="IPR007214">
    <property type="entry name" value="YbaK/aa-tRNA-synth-assoc-dom"/>
</dbReference>
<dbReference type="PROSITE" id="PS50862">
    <property type="entry name" value="AA_TRNA_LIGASE_II"/>
    <property type="match status" value="1"/>
</dbReference>
<dbReference type="Pfam" id="PF03129">
    <property type="entry name" value="HGTP_anticodon"/>
    <property type="match status" value="1"/>
</dbReference>
<evidence type="ECO:0000256" key="7">
    <source>
        <dbReference type="ARBA" id="ARBA00022917"/>
    </source>
</evidence>
<dbReference type="SUPFAM" id="SSF55681">
    <property type="entry name" value="Class II aaRS and biotin synthetases"/>
    <property type="match status" value="1"/>
</dbReference>
<dbReference type="InterPro" id="IPR044140">
    <property type="entry name" value="ProRS_anticodon_short"/>
</dbReference>
<comment type="catalytic activity">
    <reaction evidence="9 10">
        <text>tRNA(Pro) + L-proline + ATP = L-prolyl-tRNA(Pro) + AMP + diphosphate</text>
        <dbReference type="Rhea" id="RHEA:14305"/>
        <dbReference type="Rhea" id="RHEA-COMP:9700"/>
        <dbReference type="Rhea" id="RHEA-COMP:9702"/>
        <dbReference type="ChEBI" id="CHEBI:30616"/>
        <dbReference type="ChEBI" id="CHEBI:33019"/>
        <dbReference type="ChEBI" id="CHEBI:60039"/>
        <dbReference type="ChEBI" id="CHEBI:78442"/>
        <dbReference type="ChEBI" id="CHEBI:78532"/>
        <dbReference type="ChEBI" id="CHEBI:456215"/>
        <dbReference type="EC" id="6.1.1.15"/>
    </reaction>
</comment>
<comment type="subcellular location">
    <subcellularLocation>
        <location evidence="1 10">Cytoplasm</location>
    </subcellularLocation>
</comment>
<evidence type="ECO:0000313" key="12">
    <source>
        <dbReference type="EMBL" id="RIA64883.1"/>
    </source>
</evidence>
<dbReference type="InterPro" id="IPR006195">
    <property type="entry name" value="aa-tRNA-synth_II"/>
</dbReference>
<evidence type="ECO:0000256" key="2">
    <source>
        <dbReference type="ARBA" id="ARBA00011738"/>
    </source>
</evidence>
<evidence type="ECO:0000256" key="3">
    <source>
        <dbReference type="ARBA" id="ARBA00022490"/>
    </source>
</evidence>
<comment type="subunit">
    <text evidence="2 10">Homodimer.</text>
</comment>
<dbReference type="FunFam" id="3.30.930.10:FF:000042">
    <property type="entry name" value="probable proline--tRNA ligase, mitochondrial"/>
    <property type="match status" value="1"/>
</dbReference>
<proteinExistence type="inferred from homology"/>
<dbReference type="InterPro" id="IPR036621">
    <property type="entry name" value="Anticodon-bd_dom_sf"/>
</dbReference>
<keyword evidence="13" id="KW-1185">Reference proteome</keyword>
<keyword evidence="5 10" id="KW-0547">Nucleotide-binding</keyword>
<dbReference type="InterPro" id="IPR002316">
    <property type="entry name" value="Pro-tRNA-ligase_IIa"/>
</dbReference>
<dbReference type="GO" id="GO:0004827">
    <property type="term" value="F:proline-tRNA ligase activity"/>
    <property type="evidence" value="ECO:0007669"/>
    <property type="project" value="UniProtKB-UniRule"/>
</dbReference>
<dbReference type="PRINTS" id="PR01046">
    <property type="entry name" value="TRNASYNTHPRO"/>
</dbReference>
<evidence type="ECO:0000256" key="8">
    <source>
        <dbReference type="ARBA" id="ARBA00023146"/>
    </source>
</evidence>
<dbReference type="CDD" id="cd00779">
    <property type="entry name" value="ProRS_core_prok"/>
    <property type="match status" value="1"/>
</dbReference>
<comment type="caution">
    <text evidence="12">The sequence shown here is derived from an EMBL/GenBank/DDBJ whole genome shotgun (WGS) entry which is preliminary data.</text>
</comment>
<dbReference type="InterPro" id="IPR036754">
    <property type="entry name" value="YbaK/aa-tRNA-synt-asso_dom_sf"/>
</dbReference>
<evidence type="ECO:0000256" key="4">
    <source>
        <dbReference type="ARBA" id="ARBA00022598"/>
    </source>
</evidence>
<dbReference type="PANTHER" id="PTHR42753:SF2">
    <property type="entry name" value="PROLINE--TRNA LIGASE"/>
    <property type="match status" value="1"/>
</dbReference>